<dbReference type="PANTHER" id="PTHR36509">
    <property type="entry name" value="BLL3101 PROTEIN"/>
    <property type="match status" value="1"/>
</dbReference>
<dbReference type="AlphaFoldDB" id="C5AVF9"/>
<accession>C5AVF9</accession>
<dbReference type="HOGENOM" id="CLU_099815_1_0_5"/>
<evidence type="ECO:0000256" key="1">
    <source>
        <dbReference type="SAM" id="MobiDB-lite"/>
    </source>
</evidence>
<organism evidence="3 4">
    <name type="scientific">Methylorubrum extorquens (strain ATCC 14718 / DSM 1338 / JCM 2805 / NCIMB 9133 / AM1)</name>
    <name type="common">Methylobacterium extorquens</name>
    <dbReference type="NCBI Taxonomy" id="272630"/>
    <lineage>
        <taxon>Bacteria</taxon>
        <taxon>Pseudomonadati</taxon>
        <taxon>Pseudomonadota</taxon>
        <taxon>Alphaproteobacteria</taxon>
        <taxon>Hyphomicrobiales</taxon>
        <taxon>Methylobacteriaceae</taxon>
        <taxon>Methylorubrum</taxon>
    </lineage>
</organism>
<protein>
    <recommendedName>
        <fullName evidence="2">DUF1214 domain-containing protein</fullName>
    </recommendedName>
</protein>
<gene>
    <name evidence="3" type="ordered locus">MexAM1_META1p0698</name>
</gene>
<feature type="region of interest" description="Disordered" evidence="1">
    <location>
        <begin position="1"/>
        <end position="47"/>
    </location>
</feature>
<proteinExistence type="predicted"/>
<dbReference type="Proteomes" id="UP000009081">
    <property type="component" value="Chromosome"/>
</dbReference>
<dbReference type="OrthoDB" id="7837485at2"/>
<dbReference type="EMBL" id="CP001510">
    <property type="protein sequence ID" value="ACS38627.1"/>
    <property type="molecule type" value="Genomic_DNA"/>
</dbReference>
<dbReference type="eggNOG" id="COG5402">
    <property type="taxonomic scope" value="Bacteria"/>
</dbReference>
<keyword evidence="4" id="KW-1185">Reference proteome</keyword>
<dbReference type="RefSeq" id="WP_003605375.1">
    <property type="nucleotide sequence ID" value="NC_012808.1"/>
</dbReference>
<dbReference type="Gene3D" id="2.60.120.600">
    <property type="entry name" value="Domain of unknown function DUF1214, C-terminal domain"/>
    <property type="match status" value="1"/>
</dbReference>
<dbReference type="STRING" id="272630.MexAM1_META1p0698"/>
<evidence type="ECO:0000313" key="3">
    <source>
        <dbReference type="EMBL" id="ACS38627.1"/>
    </source>
</evidence>
<evidence type="ECO:0000313" key="4">
    <source>
        <dbReference type="Proteomes" id="UP000009081"/>
    </source>
</evidence>
<dbReference type="PANTHER" id="PTHR36509:SF2">
    <property type="entry name" value="BLL3101 PROTEIN"/>
    <property type="match status" value="1"/>
</dbReference>
<dbReference type="Pfam" id="PF06742">
    <property type="entry name" value="DUF1214"/>
    <property type="match status" value="1"/>
</dbReference>
<dbReference type="KEGG" id="mea:Mex_1p0698"/>
<sequence length="247" mass="25736">MALSSGVGPAAGTSLREDAGAEPSGRLPKQLSTRRPKRLPKHLGRLARGAASRSSRVGLFVYALTLGGLLGLASADYATSGGYPFGGTAIGSWTAWPRAGSLDSDPYARAVNARRSDIPLAVGEGMLLTAASDDDGRTLDAACSYRLAGVTPPARAWTLTVTGRGALAPGQEPVRTGFTSTEILRETDGRFAILLSPEVQPGNWLPMPRPRGPVRLALRLYDTPVAASVGSLDRDTLPVIERTGCGS</sequence>
<name>C5AVF9_METEA</name>
<feature type="domain" description="DUF1214" evidence="2">
    <location>
        <begin position="125"/>
        <end position="223"/>
    </location>
</feature>
<dbReference type="SUPFAM" id="SSF160935">
    <property type="entry name" value="VPA0735-like"/>
    <property type="match status" value="1"/>
</dbReference>
<feature type="compositionally biased region" description="Basic residues" evidence="1">
    <location>
        <begin position="32"/>
        <end position="45"/>
    </location>
</feature>
<dbReference type="InterPro" id="IPR010621">
    <property type="entry name" value="DUF1214"/>
</dbReference>
<reference evidence="3 4" key="1">
    <citation type="journal article" date="2009" name="PLoS ONE">
        <title>Methylobacterium genome sequences: a reference blueprint to investigate microbial metabolism of C1 compounds from natural and industrial sources.</title>
        <authorList>
            <person name="Vuilleumier S."/>
            <person name="Chistoserdova L."/>
            <person name="Lee M.-C."/>
            <person name="Bringel F."/>
            <person name="Lajus A."/>
            <person name="Zhou Y."/>
            <person name="Gourion B."/>
            <person name="Barbe V."/>
            <person name="Chang J."/>
            <person name="Cruveiller S."/>
            <person name="Dossat C."/>
            <person name="Gillett W."/>
            <person name="Gruffaz C."/>
            <person name="Haugen E."/>
            <person name="Hourcade E."/>
            <person name="Levy R."/>
            <person name="Mangenot S."/>
            <person name="Muller E."/>
            <person name="Nadalig T."/>
            <person name="Pagni M."/>
            <person name="Penny C."/>
            <person name="Peyraud R."/>
            <person name="Robinson D.G."/>
            <person name="Roche D."/>
            <person name="Rouy Z."/>
            <person name="Saenampechek C."/>
            <person name="Salvignol G."/>
            <person name="Vallenet D."/>
            <person name="Wu Z."/>
            <person name="Marx C.J."/>
            <person name="Vorholt J.A."/>
            <person name="Olson M.V."/>
            <person name="Kaul R."/>
            <person name="Weissenbach J."/>
            <person name="Medigue C."/>
            <person name="Lidstrom M.E."/>
        </authorList>
    </citation>
    <scope>NUCLEOTIDE SEQUENCE [LARGE SCALE GENOMIC DNA]</scope>
    <source>
        <strain evidence="4">ATCC 14718 / DSM 1338 / JCM 2805 / NCIMB 9133 / AM1</strain>
    </source>
</reference>
<evidence type="ECO:0000259" key="2">
    <source>
        <dbReference type="Pfam" id="PF06742"/>
    </source>
</evidence>
<dbReference type="InterPro" id="IPR037049">
    <property type="entry name" value="DUF1214_C_sf"/>
</dbReference>